<evidence type="ECO:0000256" key="4">
    <source>
        <dbReference type="SAM" id="SignalP"/>
    </source>
</evidence>
<dbReference type="AlphaFoldDB" id="A0A0D5LPD1"/>
<dbReference type="GO" id="GO:0042597">
    <property type="term" value="C:periplasmic space"/>
    <property type="evidence" value="ECO:0007669"/>
    <property type="project" value="UniProtKB-SubCell"/>
</dbReference>
<evidence type="ECO:0000313" key="6">
    <source>
        <dbReference type="Proteomes" id="UP000032611"/>
    </source>
</evidence>
<dbReference type="Pfam" id="PF01547">
    <property type="entry name" value="SBP_bac_1"/>
    <property type="match status" value="1"/>
</dbReference>
<dbReference type="STRING" id="1486262.TM49_09075"/>
<feature type="signal peptide" evidence="4">
    <location>
        <begin position="1"/>
        <end position="22"/>
    </location>
</feature>
<dbReference type="RefSeq" id="WP_045680706.1">
    <property type="nucleotide sequence ID" value="NZ_CP010803.1"/>
</dbReference>
<evidence type="ECO:0000313" key="5">
    <source>
        <dbReference type="EMBL" id="AJY45805.1"/>
    </source>
</evidence>
<dbReference type="Proteomes" id="UP000032611">
    <property type="component" value="Chromosome"/>
</dbReference>
<gene>
    <name evidence="5" type="ORF">TM49_09075</name>
</gene>
<keyword evidence="6" id="KW-1185">Reference proteome</keyword>
<dbReference type="PATRIC" id="fig|1486262.3.peg.1879"/>
<organism evidence="5 6">
    <name type="scientific">Martelella endophytica</name>
    <dbReference type="NCBI Taxonomy" id="1486262"/>
    <lineage>
        <taxon>Bacteria</taxon>
        <taxon>Pseudomonadati</taxon>
        <taxon>Pseudomonadota</taxon>
        <taxon>Alphaproteobacteria</taxon>
        <taxon>Hyphomicrobiales</taxon>
        <taxon>Aurantimonadaceae</taxon>
        <taxon>Martelella</taxon>
    </lineage>
</organism>
<dbReference type="InterPro" id="IPR050490">
    <property type="entry name" value="Bact_solute-bd_prot1"/>
</dbReference>
<protein>
    <submittedName>
        <fullName evidence="5">Sugar ABC transporter substrate-binding protein</fullName>
    </submittedName>
</protein>
<feature type="chain" id="PRO_5002295220" evidence="4">
    <location>
        <begin position="23"/>
        <end position="424"/>
    </location>
</feature>
<reference evidence="5 6" key="1">
    <citation type="journal article" date="2015" name="Genome Announc.">
        <title>Complete genome sequence of Martelella endophytica YC6887, which has antifungal activity associated with a halophyte.</title>
        <authorList>
            <person name="Khan A."/>
            <person name="Khan H."/>
            <person name="Chung E.J."/>
            <person name="Hossain M.T."/>
            <person name="Chung Y.R."/>
        </authorList>
    </citation>
    <scope>NUCLEOTIDE SEQUENCE [LARGE SCALE GENOMIC DNA]</scope>
    <source>
        <strain evidence="5">YC6887</strain>
    </source>
</reference>
<evidence type="ECO:0000256" key="1">
    <source>
        <dbReference type="ARBA" id="ARBA00004418"/>
    </source>
</evidence>
<dbReference type="InterPro" id="IPR006059">
    <property type="entry name" value="SBP"/>
</dbReference>
<comment type="similarity">
    <text evidence="2">Belongs to the bacterial solute-binding protein 1 family.</text>
</comment>
<proteinExistence type="inferred from homology"/>
<dbReference type="KEGG" id="mey:TM49_09075"/>
<dbReference type="EMBL" id="CP010803">
    <property type="protein sequence ID" value="AJY45805.1"/>
    <property type="molecule type" value="Genomic_DNA"/>
</dbReference>
<evidence type="ECO:0000256" key="3">
    <source>
        <dbReference type="ARBA" id="ARBA00022764"/>
    </source>
</evidence>
<dbReference type="OrthoDB" id="7317090at2"/>
<dbReference type="Gene3D" id="3.40.190.10">
    <property type="entry name" value="Periplasmic binding protein-like II"/>
    <property type="match status" value="2"/>
</dbReference>
<sequence length="424" mass="46018">MKLKTTILATLMAATSLTAAQAADLRMSWWGGDSRHVATQDALKYCGEKLGHTISPEFTGWDGHQEKITTQLAGGTEADIMQINWPWLPLFTPRGEGFADLNDYADIIDLTQWTKDDLASGSVNGHLQGLPLSTTGRLPWFNQTTFEKAGVPIPTTWDDLDTAAAAFKEKLGDGYYPYEATGADGLDARLLMMAYLTQKTGKTMIDPETGEFLYSVEEIKEGLDLYKRFQDEGAIIPWPEVAAGGNRPLHENPAWADGHIAGTFQWDTVYSKINDPLQEGEVLVPTKILLAEGATNDGVYRKPSMLFSISKNSKDPKAAAEVVNCLLNDSGAIEILGTQRGIPAAKGAYEQLKAAGAIEPQLAAAHDIILEATGPTISPLNEHPQFVQVFGDILEEFAYGQIDSETAAEEIVEGSTDVLQGLQN</sequence>
<dbReference type="PANTHER" id="PTHR43649:SF11">
    <property type="entry name" value="ABC TRANSPORTER SUBSTRATE-BINDING PROTEIN YESO-RELATED"/>
    <property type="match status" value="1"/>
</dbReference>
<evidence type="ECO:0000256" key="2">
    <source>
        <dbReference type="ARBA" id="ARBA00008520"/>
    </source>
</evidence>
<accession>A0A0D5LPD1</accession>
<dbReference type="SUPFAM" id="SSF53850">
    <property type="entry name" value="Periplasmic binding protein-like II"/>
    <property type="match status" value="1"/>
</dbReference>
<keyword evidence="3" id="KW-0574">Periplasm</keyword>
<name>A0A0D5LPD1_MAREN</name>
<keyword evidence="4" id="KW-0732">Signal</keyword>
<comment type="subcellular location">
    <subcellularLocation>
        <location evidence="1">Periplasm</location>
    </subcellularLocation>
</comment>
<dbReference type="PANTHER" id="PTHR43649">
    <property type="entry name" value="ARABINOSE-BINDING PROTEIN-RELATED"/>
    <property type="match status" value="1"/>
</dbReference>
<dbReference type="HOGENOM" id="CLU_031285_5_0_5"/>